<gene>
    <name evidence="2" type="ORF">CAAN4_G09120</name>
</gene>
<accession>A0ABP0EL48</accession>
<feature type="region of interest" description="Disordered" evidence="1">
    <location>
        <begin position="85"/>
        <end position="107"/>
    </location>
</feature>
<keyword evidence="3" id="KW-1185">Reference proteome</keyword>
<sequence>MIQISVEDLVRYHKVNLGPTDHIRITLADCEPSTSDSYQAAQFDLTDIVIDAHTLEAKLEEMEVDHTSEYERTQREHRMRFREEVQSLGLQVKPQSESTPTPAPMNY</sequence>
<proteinExistence type="predicted"/>
<dbReference type="Proteomes" id="UP001497600">
    <property type="component" value="Chromosome G"/>
</dbReference>
<evidence type="ECO:0000313" key="2">
    <source>
        <dbReference type="EMBL" id="CAK7917564.1"/>
    </source>
</evidence>
<evidence type="ECO:0000313" key="3">
    <source>
        <dbReference type="Proteomes" id="UP001497600"/>
    </source>
</evidence>
<reference evidence="2 3" key="1">
    <citation type="submission" date="2024-01" db="EMBL/GenBank/DDBJ databases">
        <authorList>
            <consortium name="Genoscope - CEA"/>
            <person name="William W."/>
        </authorList>
    </citation>
    <scope>NUCLEOTIDE SEQUENCE [LARGE SCALE GENOMIC DNA]</scope>
    <source>
        <strain evidence="2 3">29B2s-10</strain>
    </source>
</reference>
<organism evidence="2 3">
    <name type="scientific">[Candida] anglica</name>
    <dbReference type="NCBI Taxonomy" id="148631"/>
    <lineage>
        <taxon>Eukaryota</taxon>
        <taxon>Fungi</taxon>
        <taxon>Dikarya</taxon>
        <taxon>Ascomycota</taxon>
        <taxon>Saccharomycotina</taxon>
        <taxon>Pichiomycetes</taxon>
        <taxon>Debaryomycetaceae</taxon>
        <taxon>Kurtzmaniella</taxon>
    </lineage>
</organism>
<dbReference type="EMBL" id="OZ004259">
    <property type="protein sequence ID" value="CAK7917564.1"/>
    <property type="molecule type" value="Genomic_DNA"/>
</dbReference>
<protein>
    <submittedName>
        <fullName evidence="2">Uncharacterized protein</fullName>
    </submittedName>
</protein>
<evidence type="ECO:0000256" key="1">
    <source>
        <dbReference type="SAM" id="MobiDB-lite"/>
    </source>
</evidence>
<name>A0ABP0EL48_9ASCO</name>